<dbReference type="NCBIfam" id="TIGR00344">
    <property type="entry name" value="alaS"/>
    <property type="match status" value="1"/>
</dbReference>
<dbReference type="InterPro" id="IPR018162">
    <property type="entry name" value="Ala-tRNA-ligase_IIc_anticod-bd"/>
</dbReference>
<evidence type="ECO:0000256" key="5">
    <source>
        <dbReference type="ARBA" id="ARBA00022741"/>
    </source>
</evidence>
<organism evidence="15 16">
    <name type="scientific">Nocardioides guangzhouensis</name>
    <dbReference type="NCBI Taxonomy" id="2497878"/>
    <lineage>
        <taxon>Bacteria</taxon>
        <taxon>Bacillati</taxon>
        <taxon>Actinomycetota</taxon>
        <taxon>Actinomycetes</taxon>
        <taxon>Propionibacteriales</taxon>
        <taxon>Nocardioidaceae</taxon>
        <taxon>Nocardioides</taxon>
    </lineage>
</organism>
<keyword evidence="9 13" id="KW-0648">Protein biosynthesis</keyword>
<evidence type="ECO:0000256" key="10">
    <source>
        <dbReference type="ARBA" id="ARBA00023146"/>
    </source>
</evidence>
<dbReference type="GO" id="GO:0004813">
    <property type="term" value="F:alanine-tRNA ligase activity"/>
    <property type="evidence" value="ECO:0007669"/>
    <property type="project" value="UniProtKB-UniRule"/>
</dbReference>
<keyword evidence="7 13" id="KW-0067">ATP-binding</keyword>
<dbReference type="InterPro" id="IPR023033">
    <property type="entry name" value="Ala_tRNA_ligase_euk/bac"/>
</dbReference>
<feature type="binding site" evidence="13">
    <location>
        <position position="587"/>
    </location>
    <ligand>
        <name>Zn(2+)</name>
        <dbReference type="ChEBI" id="CHEBI:29105"/>
    </ligand>
</feature>
<dbReference type="InterPro" id="IPR002318">
    <property type="entry name" value="Ala-tRNA-lgiase_IIc"/>
</dbReference>
<keyword evidence="4 13" id="KW-0479">Metal-binding</keyword>
<dbReference type="PROSITE" id="PS50860">
    <property type="entry name" value="AA_TRNA_LIGASE_II_ALA"/>
    <property type="match status" value="1"/>
</dbReference>
<dbReference type="GO" id="GO:0005524">
    <property type="term" value="F:ATP binding"/>
    <property type="evidence" value="ECO:0007669"/>
    <property type="project" value="UniProtKB-UniRule"/>
</dbReference>
<proteinExistence type="inferred from homology"/>
<gene>
    <name evidence="13 15" type="primary">alaS</name>
    <name evidence="15" type="ORF">EKO23_10785</name>
</gene>
<dbReference type="SUPFAM" id="SSF55186">
    <property type="entry name" value="ThrRS/AlaRS common domain"/>
    <property type="match status" value="1"/>
</dbReference>
<evidence type="ECO:0000256" key="6">
    <source>
        <dbReference type="ARBA" id="ARBA00022833"/>
    </source>
</evidence>
<dbReference type="EC" id="6.1.1.7" evidence="13"/>
<keyword evidence="10 13" id="KW-0030">Aminoacyl-tRNA synthetase</keyword>
<comment type="similarity">
    <text evidence="1 13">Belongs to the class-II aminoacyl-tRNA synthetase family.</text>
</comment>
<dbReference type="InterPro" id="IPR009000">
    <property type="entry name" value="Transl_B-barrel_sf"/>
</dbReference>
<dbReference type="InterPro" id="IPR018163">
    <property type="entry name" value="Thr/Ala-tRNA-synth_IIc_edit"/>
</dbReference>
<dbReference type="InterPro" id="IPR012947">
    <property type="entry name" value="tRNA_SAD"/>
</dbReference>
<evidence type="ECO:0000256" key="8">
    <source>
        <dbReference type="ARBA" id="ARBA00022884"/>
    </source>
</evidence>
<dbReference type="SUPFAM" id="SSF101353">
    <property type="entry name" value="Putative anticodon-binding domain of alanyl-tRNA synthetase (AlaRS)"/>
    <property type="match status" value="1"/>
</dbReference>
<dbReference type="InterPro" id="IPR003156">
    <property type="entry name" value="DHHA1_dom"/>
</dbReference>
<evidence type="ECO:0000259" key="14">
    <source>
        <dbReference type="PROSITE" id="PS50860"/>
    </source>
</evidence>
<keyword evidence="13" id="KW-0963">Cytoplasm</keyword>
<accession>A0A4Q4ZFB4</accession>
<feature type="domain" description="Alanyl-transfer RNA synthetases family profile" evidence="14">
    <location>
        <begin position="1"/>
        <end position="732"/>
    </location>
</feature>
<dbReference type="GO" id="GO:0005829">
    <property type="term" value="C:cytosol"/>
    <property type="evidence" value="ECO:0007669"/>
    <property type="project" value="TreeGrafter"/>
</dbReference>
<evidence type="ECO:0000256" key="7">
    <source>
        <dbReference type="ARBA" id="ARBA00022840"/>
    </source>
</evidence>
<dbReference type="CDD" id="cd00673">
    <property type="entry name" value="AlaRS_core"/>
    <property type="match status" value="1"/>
</dbReference>
<feature type="binding site" evidence="13">
    <location>
        <position position="689"/>
    </location>
    <ligand>
        <name>Zn(2+)</name>
        <dbReference type="ChEBI" id="CHEBI:29105"/>
    </ligand>
</feature>
<dbReference type="OrthoDB" id="9803884at2"/>
<keyword evidence="16" id="KW-1185">Reference proteome</keyword>
<evidence type="ECO:0000256" key="3">
    <source>
        <dbReference type="ARBA" id="ARBA00022598"/>
    </source>
</evidence>
<dbReference type="InterPro" id="IPR050058">
    <property type="entry name" value="Ala-tRNA_ligase"/>
</dbReference>
<dbReference type="InterPro" id="IPR018164">
    <property type="entry name" value="Ala-tRNA-synth_IIc_N"/>
</dbReference>
<keyword evidence="6 13" id="KW-0862">Zinc</keyword>
<comment type="function">
    <text evidence="11 13">Catalyzes the attachment of alanine to tRNA(Ala) in a two-step reaction: alanine is first activated by ATP to form Ala-AMP and then transferred to the acceptor end of tRNA(Ala). Also edits incorrectly charged Ser-tRNA(Ala) and Gly-tRNA(Ala) via its editing domain.</text>
</comment>
<dbReference type="SUPFAM" id="SSF50447">
    <property type="entry name" value="Translation proteins"/>
    <property type="match status" value="1"/>
</dbReference>
<evidence type="ECO:0000256" key="12">
    <source>
        <dbReference type="ARBA" id="ARBA00048300"/>
    </source>
</evidence>
<dbReference type="Gene3D" id="3.30.980.10">
    <property type="entry name" value="Threonyl-trna Synthetase, Chain A, domain 2"/>
    <property type="match status" value="1"/>
</dbReference>
<reference evidence="15 16" key="1">
    <citation type="submission" date="2019-01" db="EMBL/GenBank/DDBJ databases">
        <title>Nocardioides guangzhouensis sp. nov., an actinobacterium isolated from soil.</title>
        <authorList>
            <person name="Fu Y."/>
            <person name="Cai Y."/>
            <person name="Lin Z."/>
            <person name="Chen P."/>
        </authorList>
    </citation>
    <scope>NUCLEOTIDE SEQUENCE [LARGE SCALE GENOMIC DNA]</scope>
    <source>
        <strain evidence="15 16">130</strain>
    </source>
</reference>
<dbReference type="EMBL" id="SDKM01000013">
    <property type="protein sequence ID" value="RYP86096.1"/>
    <property type="molecule type" value="Genomic_DNA"/>
</dbReference>
<dbReference type="Gene3D" id="3.30.930.10">
    <property type="entry name" value="Bira Bifunctional Protein, Domain 2"/>
    <property type="match status" value="1"/>
</dbReference>
<dbReference type="InterPro" id="IPR045864">
    <property type="entry name" value="aa-tRNA-synth_II/BPL/LPL"/>
</dbReference>
<dbReference type="Gene3D" id="3.10.310.40">
    <property type="match status" value="1"/>
</dbReference>
<dbReference type="PRINTS" id="PR00980">
    <property type="entry name" value="TRNASYNTHALA"/>
</dbReference>
<evidence type="ECO:0000256" key="9">
    <source>
        <dbReference type="ARBA" id="ARBA00022917"/>
    </source>
</evidence>
<dbReference type="Pfam" id="PF07973">
    <property type="entry name" value="tRNA_SAD"/>
    <property type="match status" value="1"/>
</dbReference>
<protein>
    <recommendedName>
        <fullName evidence="13">Alanine--tRNA ligase</fullName>
        <ecNumber evidence="13">6.1.1.7</ecNumber>
    </recommendedName>
    <alternativeName>
        <fullName evidence="13">Alanyl-tRNA synthetase</fullName>
        <shortName evidence="13">AlaRS</shortName>
    </alternativeName>
</protein>
<comment type="domain">
    <text evidence="13">Consists of three domains; the N-terminal catalytic domain, the editing domain and the C-terminal C-Ala domain. The editing domain removes incorrectly charged amino acids, while the C-Ala domain, along with tRNA(Ala), serves as a bridge to cooperatively bring together the editing and aminoacylation centers thus stimulating deacylation of misacylated tRNAs.</text>
</comment>
<evidence type="ECO:0000256" key="1">
    <source>
        <dbReference type="ARBA" id="ARBA00008226"/>
    </source>
</evidence>
<dbReference type="Proteomes" id="UP000295198">
    <property type="component" value="Unassembled WGS sequence"/>
</dbReference>
<evidence type="ECO:0000256" key="13">
    <source>
        <dbReference type="HAMAP-Rule" id="MF_00036"/>
    </source>
</evidence>
<evidence type="ECO:0000256" key="4">
    <source>
        <dbReference type="ARBA" id="ARBA00022723"/>
    </source>
</evidence>
<dbReference type="SUPFAM" id="SSF55681">
    <property type="entry name" value="Class II aaRS and biotin synthetases"/>
    <property type="match status" value="1"/>
</dbReference>
<evidence type="ECO:0000313" key="15">
    <source>
        <dbReference type="EMBL" id="RYP86096.1"/>
    </source>
</evidence>
<comment type="subcellular location">
    <subcellularLocation>
        <location evidence="13">Cytoplasm</location>
    </subcellularLocation>
</comment>
<dbReference type="SMART" id="SM00863">
    <property type="entry name" value="tRNA_SAD"/>
    <property type="match status" value="1"/>
</dbReference>
<evidence type="ECO:0000256" key="2">
    <source>
        <dbReference type="ARBA" id="ARBA00022555"/>
    </source>
</evidence>
<dbReference type="FunFam" id="3.10.310.40:FF:000001">
    <property type="entry name" value="Alanine--tRNA ligase"/>
    <property type="match status" value="1"/>
</dbReference>
<sequence length="904" mass="97403">MDTAEIRRRFVGHFEAAGHTAVPSASLLLDDPNLLFVNAGMVPFKPYFLGQEAPPYPRATSVQKCVRTPDIEDVGKTTRHGTFFEMCGNFSFGDYFKEGAIELAWDLVTKSVADGGFGLEESRLWPSVLAGDDEALQLWMKVTGLPSERIVKLGPRENYWSMGVPGPGGPCSEILYDRGPDFGPDGEFATTTRTSMPEKLEDRYLEIWNLVFMQDELSAVRSKEDFDIVGPLPKKNIDTGMGLERVAYLLQGRQNMYEIDVMFPVIERAEELTGRRYGAGGDQGHVDDVRFRVVADHVRSSMMLISDGVTPGNEARGYVLRRLLRRAVRSMRLLGYEDPALPELFPVSRDKMAETYTDLHRDWERISSVAYAEEHAFRQTLRAGTQIFDLATAEVKKAGGSQLSGDRAFALHDTYGFPIDLTLEMAAEQGLEVDEVGFRRLMTEQRERAKADAKAKKGQHRDASAYRAVADRLGRAVEFTGYGEVVSEGAVRGIVTPDGVVESAHEGDEVELVLDRTPFYAEGGGQLADQGVIELENGARIEVSDVQSPITGLIVHKARVLSGEVLLGAGAHALVDTDRRLSISRSHTATHMVHKAFREALGETATQAGSENSPGRFRFDFSATGAVPTSVMADVEARVNDVVLADLSVQAEVMTQAEAVASGAMALFGEKYGDQVRVVSVGDWARELCGGTHAGRSGQLGVIKLLGESSIGSGVRRVEALVGGDAYRFLAREHVLVAQLSEALKVRPDELPERVNDIVERLRAAEKEIEKVRVAQLLAAGGELAAGAKDVAGVKLVAHRADGAGGGDVRTLALDVRGRLPAGQPGAVMVIGASDGKVAAVAAVNDEARERGVSANALIRAVGPLIGGKGGGKDDVAQGGGNDPSRIDEALALVETEVARAVTT</sequence>
<keyword evidence="2 13" id="KW-0820">tRNA-binding</keyword>
<dbReference type="GO" id="GO:0002161">
    <property type="term" value="F:aminoacyl-tRNA deacylase activity"/>
    <property type="evidence" value="ECO:0007669"/>
    <property type="project" value="TreeGrafter"/>
</dbReference>
<dbReference type="PANTHER" id="PTHR11777:SF9">
    <property type="entry name" value="ALANINE--TRNA LIGASE, CYTOPLASMIC"/>
    <property type="match status" value="1"/>
</dbReference>
<dbReference type="GO" id="GO:0008270">
    <property type="term" value="F:zinc ion binding"/>
    <property type="evidence" value="ECO:0007669"/>
    <property type="project" value="UniProtKB-UniRule"/>
</dbReference>
<comment type="cofactor">
    <cofactor evidence="13">
        <name>Zn(2+)</name>
        <dbReference type="ChEBI" id="CHEBI:29105"/>
    </cofactor>
    <text evidence="13">Binds 1 zinc ion per subunit.</text>
</comment>
<dbReference type="FunFam" id="3.30.54.20:FF:000001">
    <property type="entry name" value="Alanine--tRNA ligase"/>
    <property type="match status" value="1"/>
</dbReference>
<evidence type="ECO:0000256" key="11">
    <source>
        <dbReference type="ARBA" id="ARBA00024779"/>
    </source>
</evidence>
<dbReference type="Gene3D" id="3.30.54.20">
    <property type="match status" value="1"/>
</dbReference>
<comment type="caution">
    <text evidence="15">The sequence shown here is derived from an EMBL/GenBank/DDBJ whole genome shotgun (WGS) entry which is preliminary data.</text>
</comment>
<keyword evidence="8 13" id="KW-0694">RNA-binding</keyword>
<dbReference type="GO" id="GO:0000049">
    <property type="term" value="F:tRNA binding"/>
    <property type="evidence" value="ECO:0007669"/>
    <property type="project" value="UniProtKB-KW"/>
</dbReference>
<dbReference type="RefSeq" id="WP_134717059.1">
    <property type="nucleotide sequence ID" value="NZ_SDKM01000013.1"/>
</dbReference>
<dbReference type="Pfam" id="PF02272">
    <property type="entry name" value="DHHA1"/>
    <property type="match status" value="1"/>
</dbReference>
<dbReference type="InterPro" id="IPR018165">
    <property type="entry name" value="Ala-tRNA-synth_IIc_core"/>
</dbReference>
<dbReference type="AlphaFoldDB" id="A0A4Q4ZFB4"/>
<feature type="binding site" evidence="13">
    <location>
        <position position="591"/>
    </location>
    <ligand>
        <name>Zn(2+)</name>
        <dbReference type="ChEBI" id="CHEBI:29105"/>
    </ligand>
</feature>
<comment type="catalytic activity">
    <reaction evidence="12 13">
        <text>tRNA(Ala) + L-alanine + ATP = L-alanyl-tRNA(Ala) + AMP + diphosphate</text>
        <dbReference type="Rhea" id="RHEA:12540"/>
        <dbReference type="Rhea" id="RHEA-COMP:9657"/>
        <dbReference type="Rhea" id="RHEA-COMP:9923"/>
        <dbReference type="ChEBI" id="CHEBI:30616"/>
        <dbReference type="ChEBI" id="CHEBI:33019"/>
        <dbReference type="ChEBI" id="CHEBI:57972"/>
        <dbReference type="ChEBI" id="CHEBI:78442"/>
        <dbReference type="ChEBI" id="CHEBI:78497"/>
        <dbReference type="ChEBI" id="CHEBI:456215"/>
        <dbReference type="EC" id="6.1.1.7"/>
    </reaction>
</comment>
<dbReference type="FunFam" id="3.30.980.10:FF:000004">
    <property type="entry name" value="Alanine--tRNA ligase, cytoplasmic"/>
    <property type="match status" value="1"/>
</dbReference>
<name>A0A4Q4ZFB4_9ACTN</name>
<evidence type="ECO:0000313" key="16">
    <source>
        <dbReference type="Proteomes" id="UP000295198"/>
    </source>
</evidence>
<dbReference type="Gene3D" id="6.10.250.550">
    <property type="match status" value="1"/>
</dbReference>
<keyword evidence="3 13" id="KW-0436">Ligase</keyword>
<dbReference type="GO" id="GO:0006419">
    <property type="term" value="P:alanyl-tRNA aminoacylation"/>
    <property type="evidence" value="ECO:0007669"/>
    <property type="project" value="UniProtKB-UniRule"/>
</dbReference>
<dbReference type="Gene3D" id="2.40.30.130">
    <property type="match status" value="1"/>
</dbReference>
<dbReference type="Pfam" id="PF01411">
    <property type="entry name" value="tRNA-synt_2c"/>
    <property type="match status" value="1"/>
</dbReference>
<dbReference type="PANTHER" id="PTHR11777">
    <property type="entry name" value="ALANYL-TRNA SYNTHETASE"/>
    <property type="match status" value="1"/>
</dbReference>
<dbReference type="HAMAP" id="MF_00036_B">
    <property type="entry name" value="Ala_tRNA_synth_B"/>
    <property type="match status" value="1"/>
</dbReference>
<feature type="binding site" evidence="13">
    <location>
        <position position="693"/>
    </location>
    <ligand>
        <name>Zn(2+)</name>
        <dbReference type="ChEBI" id="CHEBI:29105"/>
    </ligand>
</feature>
<keyword evidence="5 13" id="KW-0547">Nucleotide-binding</keyword>